<organism evidence="8 9">
    <name type="scientific">Vicingus serpentipes</name>
    <dbReference type="NCBI Taxonomy" id="1926625"/>
    <lineage>
        <taxon>Bacteria</taxon>
        <taxon>Pseudomonadati</taxon>
        <taxon>Bacteroidota</taxon>
        <taxon>Flavobacteriia</taxon>
        <taxon>Flavobacteriales</taxon>
        <taxon>Vicingaceae</taxon>
        <taxon>Vicingus</taxon>
    </lineage>
</organism>
<comment type="subcellular location">
    <subcellularLocation>
        <location evidence="1">Membrane</location>
        <topology evidence="1">Multi-pass membrane protein</topology>
    </subcellularLocation>
</comment>
<dbReference type="AlphaFoldDB" id="A0A5C6RQD5"/>
<evidence type="ECO:0000256" key="2">
    <source>
        <dbReference type="ARBA" id="ARBA00007362"/>
    </source>
</evidence>
<dbReference type="Pfam" id="PF00892">
    <property type="entry name" value="EamA"/>
    <property type="match status" value="2"/>
</dbReference>
<dbReference type="PANTHER" id="PTHR32322">
    <property type="entry name" value="INNER MEMBRANE TRANSPORTER"/>
    <property type="match status" value="1"/>
</dbReference>
<evidence type="ECO:0000259" key="7">
    <source>
        <dbReference type="Pfam" id="PF00892"/>
    </source>
</evidence>
<feature type="transmembrane region" description="Helical" evidence="6">
    <location>
        <begin position="7"/>
        <end position="25"/>
    </location>
</feature>
<accession>A0A5C6RQD5</accession>
<dbReference type="GO" id="GO:0016020">
    <property type="term" value="C:membrane"/>
    <property type="evidence" value="ECO:0007669"/>
    <property type="project" value="UniProtKB-SubCell"/>
</dbReference>
<evidence type="ECO:0000313" key="8">
    <source>
        <dbReference type="EMBL" id="TXB64606.1"/>
    </source>
</evidence>
<dbReference type="EMBL" id="VOOS01000004">
    <property type="protein sequence ID" value="TXB64606.1"/>
    <property type="molecule type" value="Genomic_DNA"/>
</dbReference>
<keyword evidence="9" id="KW-1185">Reference proteome</keyword>
<feature type="transmembrane region" description="Helical" evidence="6">
    <location>
        <begin position="271"/>
        <end position="288"/>
    </location>
</feature>
<feature type="transmembrane region" description="Helical" evidence="6">
    <location>
        <begin position="66"/>
        <end position="88"/>
    </location>
</feature>
<feature type="domain" description="EamA" evidence="7">
    <location>
        <begin position="153"/>
        <end position="288"/>
    </location>
</feature>
<dbReference type="RefSeq" id="WP_147100744.1">
    <property type="nucleotide sequence ID" value="NZ_VOOS01000004.1"/>
</dbReference>
<name>A0A5C6RQD5_9FLAO</name>
<feature type="transmembrane region" description="Helical" evidence="6">
    <location>
        <begin position="94"/>
        <end position="115"/>
    </location>
</feature>
<feature type="transmembrane region" description="Helical" evidence="6">
    <location>
        <begin position="124"/>
        <end position="145"/>
    </location>
</feature>
<dbReference type="InterPro" id="IPR037185">
    <property type="entry name" value="EmrE-like"/>
</dbReference>
<feature type="transmembrane region" description="Helical" evidence="6">
    <location>
        <begin position="151"/>
        <end position="171"/>
    </location>
</feature>
<feature type="transmembrane region" description="Helical" evidence="6">
    <location>
        <begin position="248"/>
        <end position="265"/>
    </location>
</feature>
<comment type="caution">
    <text evidence="8">The sequence shown here is derived from an EMBL/GenBank/DDBJ whole genome shotgun (WGS) entry which is preliminary data.</text>
</comment>
<keyword evidence="3 6" id="KW-0812">Transmembrane</keyword>
<proteinExistence type="inferred from homology"/>
<dbReference type="InterPro" id="IPR050638">
    <property type="entry name" value="AA-Vitamin_Transporters"/>
</dbReference>
<gene>
    <name evidence="8" type="ORF">FRY74_09145</name>
</gene>
<keyword evidence="4 6" id="KW-1133">Transmembrane helix</keyword>
<sequence>MSTNLKAHLAILGANLIYGINYSIAKDVMPAYILPFGFIFCRVLGALMLFFAIGSYIKEKVEQKDLLKLAVCGFFGVAANQMMFFYGLNLTNPINAGIIMTSNPILVLIVSAIILKTRITANKILGITLGIAGALIILLFKKGFAFGSDTIVGDTFIFLNALSYGIYLVLVKPLMSKYKPITVIKWVFTFGFIYVLPFGISQASEIEWSSFNPEIWLKFLFVIIGTTFFAYLFNIYGLKKLSPSTVSTYIYLQPVIAAFFAISVGKDSFTWIKLIAAILIFSGVYLVSKPISSKNQ</sequence>
<evidence type="ECO:0000256" key="6">
    <source>
        <dbReference type="SAM" id="Phobius"/>
    </source>
</evidence>
<keyword evidence="5 6" id="KW-0472">Membrane</keyword>
<feature type="transmembrane region" description="Helical" evidence="6">
    <location>
        <begin position="215"/>
        <end position="236"/>
    </location>
</feature>
<dbReference type="Gene3D" id="1.10.3730.20">
    <property type="match status" value="1"/>
</dbReference>
<evidence type="ECO:0000256" key="3">
    <source>
        <dbReference type="ARBA" id="ARBA00022692"/>
    </source>
</evidence>
<dbReference type="Proteomes" id="UP000321721">
    <property type="component" value="Unassembled WGS sequence"/>
</dbReference>
<protein>
    <submittedName>
        <fullName evidence="8">DMT family transporter</fullName>
    </submittedName>
</protein>
<dbReference type="PANTHER" id="PTHR32322:SF2">
    <property type="entry name" value="EAMA DOMAIN-CONTAINING PROTEIN"/>
    <property type="match status" value="1"/>
</dbReference>
<feature type="domain" description="EamA" evidence="7">
    <location>
        <begin position="6"/>
        <end position="138"/>
    </location>
</feature>
<evidence type="ECO:0000256" key="5">
    <source>
        <dbReference type="ARBA" id="ARBA00023136"/>
    </source>
</evidence>
<reference evidence="8 9" key="1">
    <citation type="submission" date="2019-08" db="EMBL/GenBank/DDBJ databases">
        <title>Genome of Vicingus serpentipes NCIMB 15042.</title>
        <authorList>
            <person name="Bowman J.P."/>
        </authorList>
    </citation>
    <scope>NUCLEOTIDE SEQUENCE [LARGE SCALE GENOMIC DNA]</scope>
    <source>
        <strain evidence="8 9">NCIMB 15042</strain>
    </source>
</reference>
<dbReference type="InterPro" id="IPR000620">
    <property type="entry name" value="EamA_dom"/>
</dbReference>
<feature type="transmembrane region" description="Helical" evidence="6">
    <location>
        <begin position="31"/>
        <end position="54"/>
    </location>
</feature>
<feature type="transmembrane region" description="Helical" evidence="6">
    <location>
        <begin position="183"/>
        <end position="203"/>
    </location>
</feature>
<evidence type="ECO:0000313" key="9">
    <source>
        <dbReference type="Proteomes" id="UP000321721"/>
    </source>
</evidence>
<evidence type="ECO:0000256" key="1">
    <source>
        <dbReference type="ARBA" id="ARBA00004141"/>
    </source>
</evidence>
<evidence type="ECO:0000256" key="4">
    <source>
        <dbReference type="ARBA" id="ARBA00022989"/>
    </source>
</evidence>
<dbReference type="OrthoDB" id="9811486at2"/>
<comment type="similarity">
    <text evidence="2">Belongs to the EamA transporter family.</text>
</comment>
<dbReference type="SUPFAM" id="SSF103481">
    <property type="entry name" value="Multidrug resistance efflux transporter EmrE"/>
    <property type="match status" value="2"/>
</dbReference>